<dbReference type="AlphaFoldDB" id="A0A6C0JI57"/>
<name>A0A6C0JI57_9ZZZZ</name>
<protein>
    <submittedName>
        <fullName evidence="1">Uncharacterized protein</fullName>
    </submittedName>
</protein>
<accession>A0A6C0JI57</accession>
<organism evidence="1">
    <name type="scientific">viral metagenome</name>
    <dbReference type="NCBI Taxonomy" id="1070528"/>
    <lineage>
        <taxon>unclassified sequences</taxon>
        <taxon>metagenomes</taxon>
        <taxon>organismal metagenomes</taxon>
    </lineage>
</organism>
<sequence length="180" mass="19609">MRICMHFNTKKGCTPPSGNCSFEHVLYCTNPLCEGASAKTHTLATCGRKGGGAHEAYIAAKREESMAAKAAKKAKEAAEAVTEVKPPEEGATKFSIQEKLFEQIHGAFTENPDAYETLMKLYPLDLPPNRVAGKIVGMLGEGLELDELNELTTDHTERNKLMIEALDVLLQHKDSPHATA</sequence>
<dbReference type="EMBL" id="MN740410">
    <property type="protein sequence ID" value="QHU05249.1"/>
    <property type="molecule type" value="Genomic_DNA"/>
</dbReference>
<evidence type="ECO:0000313" key="1">
    <source>
        <dbReference type="EMBL" id="QHU05249.1"/>
    </source>
</evidence>
<reference evidence="1" key="1">
    <citation type="journal article" date="2020" name="Nature">
        <title>Giant virus diversity and host interactions through global metagenomics.</title>
        <authorList>
            <person name="Schulz F."/>
            <person name="Roux S."/>
            <person name="Paez-Espino D."/>
            <person name="Jungbluth S."/>
            <person name="Walsh D.A."/>
            <person name="Denef V.J."/>
            <person name="McMahon K.D."/>
            <person name="Konstantinidis K.T."/>
            <person name="Eloe-Fadrosh E.A."/>
            <person name="Kyrpides N.C."/>
            <person name="Woyke T."/>
        </authorList>
    </citation>
    <scope>NUCLEOTIDE SEQUENCE</scope>
    <source>
        <strain evidence="1">GVMAG-M-3300027734-16</strain>
    </source>
</reference>
<proteinExistence type="predicted"/>